<feature type="transmembrane region" description="Helical" evidence="1">
    <location>
        <begin position="12"/>
        <end position="32"/>
    </location>
</feature>
<dbReference type="InterPro" id="IPR036465">
    <property type="entry name" value="vWFA_dom_sf"/>
</dbReference>
<proteinExistence type="predicted"/>
<dbReference type="EMBL" id="WUMV01000003">
    <property type="protein sequence ID" value="MXN64836.1"/>
    <property type="molecule type" value="Genomic_DNA"/>
</dbReference>
<reference evidence="3 4" key="1">
    <citation type="submission" date="2019-12" db="EMBL/GenBank/DDBJ databases">
        <authorList>
            <person name="Li M."/>
        </authorList>
    </citation>
    <scope>NUCLEOTIDE SEQUENCE [LARGE SCALE GENOMIC DNA]</scope>
    <source>
        <strain evidence="3 4">GBMRC 2046</strain>
    </source>
</reference>
<dbReference type="InterPro" id="IPR002035">
    <property type="entry name" value="VWF_A"/>
</dbReference>
<keyword evidence="4" id="KW-1185">Reference proteome</keyword>
<evidence type="ECO:0000259" key="2">
    <source>
        <dbReference type="PROSITE" id="PS50234"/>
    </source>
</evidence>
<accession>A0A7X3LTI6</accession>
<dbReference type="Gene3D" id="3.40.50.410">
    <property type="entry name" value="von Willebrand factor, type A domain"/>
    <property type="match status" value="1"/>
</dbReference>
<dbReference type="InterPro" id="IPR028087">
    <property type="entry name" value="Tad_N"/>
</dbReference>
<keyword evidence="1" id="KW-1133">Transmembrane helix</keyword>
<protein>
    <recommendedName>
        <fullName evidence="2">VWFA domain-containing protein</fullName>
    </recommendedName>
</protein>
<evidence type="ECO:0000313" key="3">
    <source>
        <dbReference type="EMBL" id="MXN64836.1"/>
    </source>
</evidence>
<gene>
    <name evidence="3" type="ORF">GR183_07945</name>
</gene>
<organism evidence="3 4">
    <name type="scientific">Stappia sediminis</name>
    <dbReference type="NCBI Taxonomy" id="2692190"/>
    <lineage>
        <taxon>Bacteria</taxon>
        <taxon>Pseudomonadati</taxon>
        <taxon>Pseudomonadota</taxon>
        <taxon>Alphaproteobacteria</taxon>
        <taxon>Hyphomicrobiales</taxon>
        <taxon>Stappiaceae</taxon>
        <taxon>Stappia</taxon>
    </lineage>
</organism>
<evidence type="ECO:0000256" key="1">
    <source>
        <dbReference type="SAM" id="Phobius"/>
    </source>
</evidence>
<dbReference type="PROSITE" id="PS50234">
    <property type="entry name" value="VWFA"/>
    <property type="match status" value="1"/>
</dbReference>
<dbReference type="SUPFAM" id="SSF53300">
    <property type="entry name" value="vWA-like"/>
    <property type="match status" value="1"/>
</dbReference>
<feature type="domain" description="VWFA" evidence="2">
    <location>
        <begin position="147"/>
        <end position="439"/>
    </location>
</feature>
<keyword evidence="1" id="KW-0472">Membrane</keyword>
<sequence length="450" mass="48822">MFLRFRRDRRGGVLPLFGLVFIITTVMVGAAIDIGRAVNQKRSLARGLDAAMLAVARELSVKNMTAAEVQQYVDEFYQDFFDANSEKSSGSDAKIFLDPPVIDTEKRQIDVSARTEIPTYFISIAGIGPEKLTMSVSAQATYPKSVEIAMVVDVTGSMASSGKIDALRDAATDFVNILIPPEAAAANEKVRIALVPYSTGVNIGTARATLATGGWNASRESFEYCASERGGPQAATDASYATAPVGPGTVRSGWKKGYRKSGSSLYSSSDYICPESPLLPLTLDPGGAGVSGSLLHTINNLQAKGYTAGATGITWGWYALSENWSSLWPADSKPAANSDERVLKYLIVMTDGDFNTIFGPTTHYGTDYDWMAQNNSYEARQRALALCDSIKQNTYIRVITIGFQIGSTQKAMMQDCATSAKDYHNAENNAELREKFQKIALQIKKTYLSR</sequence>
<name>A0A7X3LTI6_9HYPH</name>
<dbReference type="Proteomes" id="UP000433101">
    <property type="component" value="Unassembled WGS sequence"/>
</dbReference>
<dbReference type="AlphaFoldDB" id="A0A7X3LTI6"/>
<comment type="caution">
    <text evidence="3">The sequence shown here is derived from an EMBL/GenBank/DDBJ whole genome shotgun (WGS) entry which is preliminary data.</text>
</comment>
<keyword evidence="1" id="KW-0812">Transmembrane</keyword>
<evidence type="ECO:0000313" key="4">
    <source>
        <dbReference type="Proteomes" id="UP000433101"/>
    </source>
</evidence>
<dbReference type="Pfam" id="PF13400">
    <property type="entry name" value="Tad"/>
    <property type="match status" value="1"/>
</dbReference>
<dbReference type="RefSeq" id="WP_160775080.1">
    <property type="nucleotide sequence ID" value="NZ_WUMV01000003.1"/>
</dbReference>